<evidence type="ECO:0000313" key="2">
    <source>
        <dbReference type="Proteomes" id="UP000886595"/>
    </source>
</evidence>
<accession>A0A8X8BBZ2</accession>
<reference evidence="1 2" key="1">
    <citation type="submission" date="2020-02" db="EMBL/GenBank/DDBJ databases">
        <authorList>
            <person name="Ma Q."/>
            <person name="Huang Y."/>
            <person name="Song X."/>
            <person name="Pei D."/>
        </authorList>
    </citation>
    <scope>NUCLEOTIDE SEQUENCE [LARGE SCALE GENOMIC DNA]</scope>
    <source>
        <strain evidence="1">Sxm20200214</strain>
        <tissue evidence="1">Leaf</tissue>
    </source>
</reference>
<sequence length="94" mass="10911">MSTLAVGIFNVCLGKDKEAAKIFWQFASYHHDLRSDTIVEIRESIEWQLQYSGTVDLNINKYGESFKFLDDVLIKTPRCIYGHDYRREDIFGGS</sequence>
<organism evidence="1 2">
    <name type="scientific">Brassica carinata</name>
    <name type="common">Ethiopian mustard</name>
    <name type="synonym">Abyssinian cabbage</name>
    <dbReference type="NCBI Taxonomy" id="52824"/>
    <lineage>
        <taxon>Eukaryota</taxon>
        <taxon>Viridiplantae</taxon>
        <taxon>Streptophyta</taxon>
        <taxon>Embryophyta</taxon>
        <taxon>Tracheophyta</taxon>
        <taxon>Spermatophyta</taxon>
        <taxon>Magnoliopsida</taxon>
        <taxon>eudicotyledons</taxon>
        <taxon>Gunneridae</taxon>
        <taxon>Pentapetalae</taxon>
        <taxon>rosids</taxon>
        <taxon>malvids</taxon>
        <taxon>Brassicales</taxon>
        <taxon>Brassicaceae</taxon>
        <taxon>Brassiceae</taxon>
        <taxon>Brassica</taxon>
    </lineage>
</organism>
<dbReference type="Proteomes" id="UP000886595">
    <property type="component" value="Unassembled WGS sequence"/>
</dbReference>
<protein>
    <submittedName>
        <fullName evidence="1">Uncharacterized protein</fullName>
    </submittedName>
</protein>
<comment type="caution">
    <text evidence="1">The sequence shown here is derived from an EMBL/GenBank/DDBJ whole genome shotgun (WGS) entry which is preliminary data.</text>
</comment>
<dbReference type="AlphaFoldDB" id="A0A8X8BBZ2"/>
<dbReference type="EMBL" id="JAAMPC010000002">
    <property type="protein sequence ID" value="KAG2328452.1"/>
    <property type="molecule type" value="Genomic_DNA"/>
</dbReference>
<evidence type="ECO:0000313" key="1">
    <source>
        <dbReference type="EMBL" id="KAG2328452.1"/>
    </source>
</evidence>
<name>A0A8X8BBZ2_BRACI</name>
<keyword evidence="2" id="KW-1185">Reference proteome</keyword>
<proteinExistence type="predicted"/>
<dbReference type="OrthoDB" id="1114127at2759"/>
<gene>
    <name evidence="1" type="ORF">Bca52824_011180</name>
</gene>